<evidence type="ECO:0000256" key="4">
    <source>
        <dbReference type="PROSITE-ProRule" id="PRU10141"/>
    </source>
</evidence>
<evidence type="ECO:0000259" key="6">
    <source>
        <dbReference type="PROSITE" id="PS50011"/>
    </source>
</evidence>
<feature type="repeat" description="WD" evidence="3">
    <location>
        <begin position="608"/>
        <end position="642"/>
    </location>
</feature>
<dbReference type="Gene3D" id="2.130.10.10">
    <property type="entry name" value="YVTN repeat-like/Quinoprotein amine dehydrogenase"/>
    <property type="match status" value="2"/>
</dbReference>
<feature type="repeat" description="WD" evidence="3">
    <location>
        <begin position="537"/>
        <end position="568"/>
    </location>
</feature>
<proteinExistence type="predicted"/>
<dbReference type="PANTHER" id="PTHR19879:SF9">
    <property type="entry name" value="TRANSCRIPTION INITIATION FACTOR TFIID SUBUNIT 5"/>
    <property type="match status" value="1"/>
</dbReference>
<reference evidence="7 8" key="1">
    <citation type="submission" date="2019-06" db="EMBL/GenBank/DDBJ databases">
        <title>Sequencing the genomes of 1000 actinobacteria strains.</title>
        <authorList>
            <person name="Klenk H.-P."/>
        </authorList>
    </citation>
    <scope>NUCLEOTIDE SEQUENCE [LARGE SCALE GENOMIC DNA]</scope>
    <source>
        <strain evidence="7 8">DSM 102200</strain>
    </source>
</reference>
<dbReference type="InterPro" id="IPR011009">
    <property type="entry name" value="Kinase-like_dom_sf"/>
</dbReference>
<dbReference type="CDD" id="cd14014">
    <property type="entry name" value="STKc_PknB_like"/>
    <property type="match status" value="1"/>
</dbReference>
<dbReference type="InterPro" id="IPR000719">
    <property type="entry name" value="Prot_kinase_dom"/>
</dbReference>
<dbReference type="InterPro" id="IPR008271">
    <property type="entry name" value="Ser/Thr_kinase_AS"/>
</dbReference>
<evidence type="ECO:0000313" key="8">
    <source>
        <dbReference type="Proteomes" id="UP000316096"/>
    </source>
</evidence>
<evidence type="ECO:0000256" key="3">
    <source>
        <dbReference type="PROSITE-ProRule" id="PRU00221"/>
    </source>
</evidence>
<dbReference type="PROSITE" id="PS50011">
    <property type="entry name" value="PROTEIN_KINASE_DOM"/>
    <property type="match status" value="1"/>
</dbReference>
<dbReference type="EMBL" id="VFOZ01000002">
    <property type="protein sequence ID" value="TQL90963.1"/>
    <property type="molecule type" value="Genomic_DNA"/>
</dbReference>
<dbReference type="PROSITE" id="PS50082">
    <property type="entry name" value="WD_REPEATS_2"/>
    <property type="match status" value="4"/>
</dbReference>
<dbReference type="Gene3D" id="3.30.200.20">
    <property type="entry name" value="Phosphorylase Kinase, domain 1"/>
    <property type="match status" value="1"/>
</dbReference>
<feature type="repeat" description="WD" evidence="3">
    <location>
        <begin position="362"/>
        <end position="403"/>
    </location>
</feature>
<dbReference type="Pfam" id="PF00069">
    <property type="entry name" value="Pkinase"/>
    <property type="match status" value="1"/>
</dbReference>
<dbReference type="SMART" id="SM00320">
    <property type="entry name" value="WD40"/>
    <property type="match status" value="7"/>
</dbReference>
<evidence type="ECO:0000313" key="7">
    <source>
        <dbReference type="EMBL" id="TQL90963.1"/>
    </source>
</evidence>
<dbReference type="Proteomes" id="UP000316096">
    <property type="component" value="Unassembled WGS sequence"/>
</dbReference>
<dbReference type="InterPro" id="IPR036322">
    <property type="entry name" value="WD40_repeat_dom_sf"/>
</dbReference>
<accession>A0A543C1K9</accession>
<evidence type="ECO:0000256" key="2">
    <source>
        <dbReference type="ARBA" id="ARBA00022840"/>
    </source>
</evidence>
<organism evidence="7 8">
    <name type="scientific">Actinoallomurus bryophytorum</name>
    <dbReference type="NCBI Taxonomy" id="1490222"/>
    <lineage>
        <taxon>Bacteria</taxon>
        <taxon>Bacillati</taxon>
        <taxon>Actinomycetota</taxon>
        <taxon>Actinomycetes</taxon>
        <taxon>Streptosporangiales</taxon>
        <taxon>Thermomonosporaceae</taxon>
        <taxon>Actinoallomurus</taxon>
    </lineage>
</organism>
<dbReference type="PROSITE" id="PS00107">
    <property type="entry name" value="PROTEIN_KINASE_ATP"/>
    <property type="match status" value="1"/>
</dbReference>
<feature type="repeat" description="WD" evidence="3">
    <location>
        <begin position="404"/>
        <end position="445"/>
    </location>
</feature>
<dbReference type="Gene3D" id="1.10.510.10">
    <property type="entry name" value="Transferase(Phosphotransferase) domain 1"/>
    <property type="match status" value="1"/>
</dbReference>
<keyword evidence="8" id="KW-1185">Reference proteome</keyword>
<dbReference type="InterPro" id="IPR015943">
    <property type="entry name" value="WD40/YVTN_repeat-like_dom_sf"/>
</dbReference>
<dbReference type="OrthoDB" id="4336591at2"/>
<evidence type="ECO:0000256" key="5">
    <source>
        <dbReference type="SAM" id="MobiDB-lite"/>
    </source>
</evidence>
<keyword evidence="2 4" id="KW-0067">ATP-binding</keyword>
<dbReference type="RefSeq" id="WP_141962921.1">
    <property type="nucleotide sequence ID" value="NZ_VFOZ01000002.1"/>
</dbReference>
<feature type="region of interest" description="Disordered" evidence="5">
    <location>
        <begin position="279"/>
        <end position="312"/>
    </location>
</feature>
<dbReference type="PROSITE" id="PS50294">
    <property type="entry name" value="WD_REPEATS_REGION"/>
    <property type="match status" value="3"/>
</dbReference>
<sequence length="642" mass="68189">MCEGLIAGQYLLIEQVGRGGFAVVWRARDEVLQRDVAAKQLFLPPYLTDEQRREHRERTLREARSAARLAHPGVVTVHDVVEHEGVPWIIMEFVHGRTLGEIVRTDGPLTPGRAAEVGLRLLDALCAAHAAGVLHRDVKPSNVIIGDRRVVLGDFGIARIEGDTELTQSGIVMGAPAYTAPERARGEPALAASDLWSLGATLFYAVEGRRAFRGPNPNATFHAILTCEPAPLRRAGPLAPVIEGLLRKDAAARMNAGEAAELLADAAGAHDRVSVPPHLPGRALPGHGRRHRWREATRPTSDLPAPRRPRPHPVRRPAVAALSFTALAVLLLSNALRVDDPRRRPAASYRTPPAHPRLTATLPAGRGEILSVVFSPDGRTIATGGRDRAVRLWTVAGHRMAGTLAGHRDPVSTVAFSPDGRTLATGGHDGEVILWNAPGHRAIATLSTHGRSVGALTFSPDGSVLATAGDAVRLWNVARHRKVRSLPATGENLRAASFGPHGTTLATAGTRTVRLWHVTGRSRPATVTRLTSPSGGMAFSGDGRMLAGGNDERGVRLWDVGGHRLLTTVPGAHANAVAFSPDGHTLACASGQAVLLWNTTTGTPAARLDAGTRTVEAIAFSPDGKTLATAGDDAAVRLWHLP</sequence>
<dbReference type="PANTHER" id="PTHR19879">
    <property type="entry name" value="TRANSCRIPTION INITIATION FACTOR TFIID"/>
    <property type="match status" value="1"/>
</dbReference>
<feature type="domain" description="Protein kinase" evidence="6">
    <location>
        <begin position="10"/>
        <end position="273"/>
    </location>
</feature>
<feature type="binding site" evidence="4">
    <location>
        <position position="39"/>
    </location>
    <ligand>
        <name>ATP</name>
        <dbReference type="ChEBI" id="CHEBI:30616"/>
    </ligand>
</feature>
<dbReference type="CDD" id="cd00200">
    <property type="entry name" value="WD40"/>
    <property type="match status" value="1"/>
</dbReference>
<gene>
    <name evidence="7" type="ORF">FB559_8283</name>
</gene>
<dbReference type="SMART" id="SM00220">
    <property type="entry name" value="S_TKc"/>
    <property type="match status" value="1"/>
</dbReference>
<dbReference type="InterPro" id="IPR001680">
    <property type="entry name" value="WD40_rpt"/>
</dbReference>
<dbReference type="SUPFAM" id="SSF56112">
    <property type="entry name" value="Protein kinase-like (PK-like)"/>
    <property type="match status" value="1"/>
</dbReference>
<comment type="caution">
    <text evidence="7">The sequence shown here is derived from an EMBL/GenBank/DDBJ whole genome shotgun (WGS) entry which is preliminary data.</text>
</comment>
<name>A0A543C1K9_9ACTN</name>
<dbReference type="Pfam" id="PF00400">
    <property type="entry name" value="WD40"/>
    <property type="match status" value="6"/>
</dbReference>
<dbReference type="GO" id="GO:0005524">
    <property type="term" value="F:ATP binding"/>
    <property type="evidence" value="ECO:0007669"/>
    <property type="project" value="UniProtKB-UniRule"/>
</dbReference>
<dbReference type="AlphaFoldDB" id="A0A543C1K9"/>
<dbReference type="PROSITE" id="PS00108">
    <property type="entry name" value="PROTEIN_KINASE_ST"/>
    <property type="match status" value="1"/>
</dbReference>
<keyword evidence="3" id="KW-0853">WD repeat</keyword>
<evidence type="ECO:0000256" key="1">
    <source>
        <dbReference type="ARBA" id="ARBA00022741"/>
    </source>
</evidence>
<dbReference type="GO" id="GO:0004672">
    <property type="term" value="F:protein kinase activity"/>
    <property type="evidence" value="ECO:0007669"/>
    <property type="project" value="InterPro"/>
</dbReference>
<dbReference type="SUPFAM" id="SSF50978">
    <property type="entry name" value="WD40 repeat-like"/>
    <property type="match status" value="1"/>
</dbReference>
<protein>
    <submittedName>
        <fullName evidence="7">WD domain G-beta repeat uncharacterized protein</fullName>
    </submittedName>
</protein>
<keyword evidence="1 4" id="KW-0547">Nucleotide-binding</keyword>
<dbReference type="InterPro" id="IPR017441">
    <property type="entry name" value="Protein_kinase_ATP_BS"/>
</dbReference>